<gene>
    <name evidence="10" type="primary">cydD</name>
    <name evidence="10" type="ORF">E0H75_33650</name>
</gene>
<dbReference type="PROSITE" id="PS50893">
    <property type="entry name" value="ABC_TRANSPORTER_2"/>
    <property type="match status" value="1"/>
</dbReference>
<dbReference type="Pfam" id="PF00664">
    <property type="entry name" value="ABC_membrane"/>
    <property type="match status" value="1"/>
</dbReference>
<dbReference type="GO" id="GO:0005886">
    <property type="term" value="C:plasma membrane"/>
    <property type="evidence" value="ECO:0007669"/>
    <property type="project" value="UniProtKB-SubCell"/>
</dbReference>
<evidence type="ECO:0000313" key="11">
    <source>
        <dbReference type="Proteomes" id="UP000293342"/>
    </source>
</evidence>
<dbReference type="CDD" id="cd18584">
    <property type="entry name" value="ABC_6TM_AarD_CydD"/>
    <property type="match status" value="1"/>
</dbReference>
<proteinExistence type="predicted"/>
<dbReference type="SUPFAM" id="SSF52540">
    <property type="entry name" value="P-loop containing nucleoside triphosphate hydrolases"/>
    <property type="match status" value="1"/>
</dbReference>
<dbReference type="AlphaFoldDB" id="A0A4R0JDU2"/>
<dbReference type="NCBIfam" id="TIGR02857">
    <property type="entry name" value="CydD"/>
    <property type="match status" value="1"/>
</dbReference>
<organism evidence="10 11">
    <name type="scientific">Kribbella capetownensis</name>
    <dbReference type="NCBI Taxonomy" id="1572659"/>
    <lineage>
        <taxon>Bacteria</taxon>
        <taxon>Bacillati</taxon>
        <taxon>Actinomycetota</taxon>
        <taxon>Actinomycetes</taxon>
        <taxon>Propionibacteriales</taxon>
        <taxon>Kribbellaceae</taxon>
        <taxon>Kribbella</taxon>
    </lineage>
</organism>
<dbReference type="RefSeq" id="WP_131517750.1">
    <property type="nucleotide sequence ID" value="NZ_SJKD01000009.1"/>
</dbReference>
<dbReference type="InterPro" id="IPR017871">
    <property type="entry name" value="ABC_transporter-like_CS"/>
</dbReference>
<feature type="domain" description="ABC transmembrane type-1" evidence="9">
    <location>
        <begin position="20"/>
        <end position="342"/>
    </location>
</feature>
<dbReference type="GO" id="GO:0016887">
    <property type="term" value="F:ATP hydrolysis activity"/>
    <property type="evidence" value="ECO:0007669"/>
    <property type="project" value="InterPro"/>
</dbReference>
<evidence type="ECO:0000256" key="7">
    <source>
        <dbReference type="SAM" id="Phobius"/>
    </source>
</evidence>
<dbReference type="SMART" id="SM00382">
    <property type="entry name" value="AAA"/>
    <property type="match status" value="1"/>
</dbReference>
<comment type="caution">
    <text evidence="10">The sequence shown here is derived from an EMBL/GenBank/DDBJ whole genome shotgun (WGS) entry which is preliminary data.</text>
</comment>
<feature type="transmembrane region" description="Helical" evidence="7">
    <location>
        <begin position="91"/>
        <end position="113"/>
    </location>
</feature>
<keyword evidence="4" id="KW-0067">ATP-binding</keyword>
<sequence length="583" mass="60644">MKPVDPRLLRRARGARVFLAASVLIGIASGLLIVVQAVLLARGIAGMVPVADGGTGVLRGDAGGGEAGGGVLGGGLLGGVLPGEGLPGEELLGGGLAAVALGLGAVVVGRALLVWMQEVVAQRAAAAVKSTLRRQVLEHSLKLGPVWLSGERSSALTTLLTKGLDDLDPYFARYLPQLVLAATVPAGVIGWMATGDLIAAGTVVVTLPLIPIFMALIGWATQAHSRRRQHALSVLAHHFADVVSGLPTLKLFGRAKAQESAVRRVTDKHRVASMSSLRLAFLSSFALELLASISVALVAVGVGLRLVDGKLGLETALMVLILAPEAYLPLRQVGMQFHASADGVAASEEVFRILETPLPERGDRTDVPDLRVSRLQLYDVTVRYPGRDEAALDGFDLDVRPGEVVALTGPSGAGKSTVLAVLLGFVELERGVVVAGGSAADEFEPTVWRRQFGWVPQRPGLRMGTVADNVRLGRPDASDDEVRLALIAAGASELELDKAVGEQGQLLSGGQQRRVALARALITDAPVLLLDEPTAGLDPDAEAAVIAGLRASGRTVLMVAHRPALIAAADRTVTVGTRELVNA</sequence>
<dbReference type="InterPro" id="IPR039421">
    <property type="entry name" value="Type_1_exporter"/>
</dbReference>
<evidence type="ECO:0000256" key="5">
    <source>
        <dbReference type="ARBA" id="ARBA00022989"/>
    </source>
</evidence>
<evidence type="ECO:0000256" key="3">
    <source>
        <dbReference type="ARBA" id="ARBA00022741"/>
    </source>
</evidence>
<dbReference type="Gene3D" id="1.20.1560.10">
    <property type="entry name" value="ABC transporter type 1, transmembrane domain"/>
    <property type="match status" value="1"/>
</dbReference>
<dbReference type="InterPro" id="IPR036640">
    <property type="entry name" value="ABC1_TM_sf"/>
</dbReference>
<reference evidence="10 11" key="1">
    <citation type="submission" date="2019-02" db="EMBL/GenBank/DDBJ databases">
        <title>Kribbella capetownensis sp. nov. and Kribbella speibonae sp. nov., isolated from soil.</title>
        <authorList>
            <person name="Curtis S.M."/>
            <person name="Norton I."/>
            <person name="Everest G.J."/>
            <person name="Meyers P.R."/>
        </authorList>
    </citation>
    <scope>NUCLEOTIDE SEQUENCE [LARGE SCALE GENOMIC DNA]</scope>
    <source>
        <strain evidence="10 11">YM53</strain>
    </source>
</reference>
<feature type="domain" description="ABC transporter" evidence="8">
    <location>
        <begin position="375"/>
        <end position="583"/>
    </location>
</feature>
<dbReference type="GO" id="GO:0140359">
    <property type="term" value="F:ABC-type transporter activity"/>
    <property type="evidence" value="ECO:0007669"/>
    <property type="project" value="InterPro"/>
</dbReference>
<dbReference type="GO" id="GO:0005524">
    <property type="term" value="F:ATP binding"/>
    <property type="evidence" value="ECO:0007669"/>
    <property type="project" value="UniProtKB-KW"/>
</dbReference>
<dbReference type="PANTHER" id="PTHR24221">
    <property type="entry name" value="ATP-BINDING CASSETTE SUB-FAMILY B"/>
    <property type="match status" value="1"/>
</dbReference>
<keyword evidence="5 7" id="KW-1133">Transmembrane helix</keyword>
<feature type="transmembrane region" description="Helical" evidence="7">
    <location>
        <begin position="279"/>
        <end position="299"/>
    </location>
</feature>
<evidence type="ECO:0000313" key="10">
    <source>
        <dbReference type="EMBL" id="TCC44519.1"/>
    </source>
</evidence>
<dbReference type="PANTHER" id="PTHR24221:SF590">
    <property type="entry name" value="COMPONENT LINKED WITH THE ASSEMBLY OF CYTOCHROME' TRANSPORT TRANSMEMBRANE ATP-BINDING PROTEIN ABC TRANSPORTER CYDD-RELATED"/>
    <property type="match status" value="1"/>
</dbReference>
<keyword evidence="3" id="KW-0547">Nucleotide-binding</keyword>
<comment type="subcellular location">
    <subcellularLocation>
        <location evidence="1">Cell membrane</location>
        <topology evidence="1">Multi-pass membrane protein</topology>
    </subcellularLocation>
</comment>
<dbReference type="SUPFAM" id="SSF90123">
    <property type="entry name" value="ABC transporter transmembrane region"/>
    <property type="match status" value="1"/>
</dbReference>
<dbReference type="InterPro" id="IPR014216">
    <property type="entry name" value="ABC_transptr_CydD"/>
</dbReference>
<keyword evidence="6 7" id="KW-0472">Membrane</keyword>
<evidence type="ECO:0000259" key="9">
    <source>
        <dbReference type="PROSITE" id="PS50929"/>
    </source>
</evidence>
<evidence type="ECO:0000256" key="2">
    <source>
        <dbReference type="ARBA" id="ARBA00022692"/>
    </source>
</evidence>
<dbReference type="InterPro" id="IPR027417">
    <property type="entry name" value="P-loop_NTPase"/>
</dbReference>
<keyword evidence="2 7" id="KW-0812">Transmembrane</keyword>
<dbReference type="OrthoDB" id="9806127at2"/>
<feature type="transmembrane region" description="Helical" evidence="7">
    <location>
        <begin position="174"/>
        <end position="192"/>
    </location>
</feature>
<dbReference type="Gene3D" id="3.40.50.300">
    <property type="entry name" value="P-loop containing nucleotide triphosphate hydrolases"/>
    <property type="match status" value="1"/>
</dbReference>
<feature type="transmembrane region" description="Helical" evidence="7">
    <location>
        <begin position="198"/>
        <end position="220"/>
    </location>
</feature>
<dbReference type="EMBL" id="SJKD01000009">
    <property type="protein sequence ID" value="TCC44519.1"/>
    <property type="molecule type" value="Genomic_DNA"/>
</dbReference>
<accession>A0A4R0JDU2</accession>
<protein>
    <submittedName>
        <fullName evidence="10">Thiol reductant ABC exporter subunit CydD</fullName>
    </submittedName>
</protein>
<dbReference type="GO" id="GO:0042883">
    <property type="term" value="P:cysteine transport"/>
    <property type="evidence" value="ECO:0007669"/>
    <property type="project" value="InterPro"/>
</dbReference>
<evidence type="ECO:0000256" key="6">
    <source>
        <dbReference type="ARBA" id="ARBA00023136"/>
    </source>
</evidence>
<evidence type="ECO:0000259" key="8">
    <source>
        <dbReference type="PROSITE" id="PS50893"/>
    </source>
</evidence>
<dbReference type="Pfam" id="PF00005">
    <property type="entry name" value="ABC_tran"/>
    <property type="match status" value="1"/>
</dbReference>
<keyword evidence="11" id="KW-1185">Reference proteome</keyword>
<dbReference type="Proteomes" id="UP000293342">
    <property type="component" value="Unassembled WGS sequence"/>
</dbReference>
<dbReference type="InterPro" id="IPR003593">
    <property type="entry name" value="AAA+_ATPase"/>
</dbReference>
<name>A0A4R0JDU2_9ACTN</name>
<dbReference type="PROSITE" id="PS50929">
    <property type="entry name" value="ABC_TM1F"/>
    <property type="match status" value="1"/>
</dbReference>
<evidence type="ECO:0000256" key="1">
    <source>
        <dbReference type="ARBA" id="ARBA00004651"/>
    </source>
</evidence>
<dbReference type="CDD" id="cd03228">
    <property type="entry name" value="ABCC_MRP_Like"/>
    <property type="match status" value="1"/>
</dbReference>
<feature type="transmembrane region" description="Helical" evidence="7">
    <location>
        <begin position="17"/>
        <end position="39"/>
    </location>
</feature>
<dbReference type="InterPro" id="IPR003439">
    <property type="entry name" value="ABC_transporter-like_ATP-bd"/>
</dbReference>
<evidence type="ECO:0000256" key="4">
    <source>
        <dbReference type="ARBA" id="ARBA00022840"/>
    </source>
</evidence>
<dbReference type="InterPro" id="IPR011527">
    <property type="entry name" value="ABC1_TM_dom"/>
</dbReference>
<dbReference type="PROSITE" id="PS00211">
    <property type="entry name" value="ABC_TRANSPORTER_1"/>
    <property type="match status" value="1"/>
</dbReference>